<accession>A0A2U8DYN7</accession>
<dbReference type="SMART" id="SM01078">
    <property type="entry name" value="CGGC"/>
    <property type="match status" value="1"/>
</dbReference>
<feature type="domain" description="CGGC" evidence="1">
    <location>
        <begin position="3"/>
        <end position="113"/>
    </location>
</feature>
<keyword evidence="3" id="KW-1185">Reference proteome</keyword>
<evidence type="ECO:0000313" key="3">
    <source>
        <dbReference type="Proteomes" id="UP000244910"/>
    </source>
</evidence>
<name>A0A2U8DYN7_9CLOT</name>
<dbReference type="Proteomes" id="UP000244910">
    <property type="component" value="Chromosome"/>
</dbReference>
<proteinExistence type="predicted"/>
<dbReference type="OrthoDB" id="1682132at2"/>
<sequence>MARIAIMSCNNVKNELSCAAAGCFKSFNENKGMFERYKDDQESQIVGFSTCAGCPTLYAFEKILIKVKPLVEISKADTIHFSSCMVKLCPFVQKYKSVINETYPHVEVVMGTDESTSLDTMKIMLKSILTNNSHGITEEFRRNMPSD</sequence>
<evidence type="ECO:0000259" key="1">
    <source>
        <dbReference type="SMART" id="SM01078"/>
    </source>
</evidence>
<dbReference type="EMBL" id="CP020953">
    <property type="protein sequence ID" value="AWI07162.1"/>
    <property type="molecule type" value="Genomic_DNA"/>
</dbReference>
<dbReference type="RefSeq" id="WP_052037712.1">
    <property type="nucleotide sequence ID" value="NZ_CP020953.1"/>
</dbReference>
<organism evidence="2 3">
    <name type="scientific">Clostridium drakei</name>
    <dbReference type="NCBI Taxonomy" id="332101"/>
    <lineage>
        <taxon>Bacteria</taxon>
        <taxon>Bacillati</taxon>
        <taxon>Bacillota</taxon>
        <taxon>Clostridia</taxon>
        <taxon>Eubacteriales</taxon>
        <taxon>Clostridiaceae</taxon>
        <taxon>Clostridium</taxon>
    </lineage>
</organism>
<gene>
    <name evidence="2" type="ORF">B9W14_22690</name>
</gene>
<dbReference type="KEGG" id="cdrk:B9W14_22690"/>
<dbReference type="InterPro" id="IPR014925">
    <property type="entry name" value="CGGC_dom"/>
</dbReference>
<dbReference type="Pfam" id="PF08821">
    <property type="entry name" value="CGGC"/>
    <property type="match status" value="1"/>
</dbReference>
<evidence type="ECO:0000313" key="2">
    <source>
        <dbReference type="EMBL" id="AWI07162.1"/>
    </source>
</evidence>
<dbReference type="AlphaFoldDB" id="A0A2U8DYN7"/>
<reference evidence="3" key="1">
    <citation type="submission" date="2017-04" db="EMBL/GenBank/DDBJ databases">
        <authorList>
            <person name="Song Y."/>
            <person name="Cho B.-K."/>
        </authorList>
    </citation>
    <scope>NUCLEOTIDE SEQUENCE [LARGE SCALE GENOMIC DNA]</scope>
    <source>
        <strain evidence="3">SL1</strain>
    </source>
</reference>
<protein>
    <submittedName>
        <fullName evidence="2">CGGC domain-containing protein</fullName>
    </submittedName>
</protein>